<dbReference type="GO" id="GO:0003968">
    <property type="term" value="F:RNA-directed RNA polymerase activity"/>
    <property type="evidence" value="ECO:0007669"/>
    <property type="project" value="UniProtKB-KW"/>
</dbReference>
<evidence type="ECO:0000259" key="11">
    <source>
        <dbReference type="PROSITE" id="PS50522"/>
    </source>
</evidence>
<feature type="domain" description="RdRp catalytic" evidence="11">
    <location>
        <begin position="305"/>
        <end position="451"/>
    </location>
</feature>
<evidence type="ECO:0000256" key="1">
    <source>
        <dbReference type="ARBA" id="ARBA00012494"/>
    </source>
</evidence>
<dbReference type="EMBL" id="MN033568">
    <property type="protein sequence ID" value="QDH87702.1"/>
    <property type="molecule type" value="Genomic_RNA"/>
</dbReference>
<evidence type="ECO:0000256" key="8">
    <source>
        <dbReference type="ARBA" id="ARBA00048744"/>
    </source>
</evidence>
<feature type="binding site" evidence="9">
    <location>
        <position position="420"/>
    </location>
    <ligand>
        <name>Mg(2+)</name>
        <dbReference type="ChEBI" id="CHEBI:18420"/>
        <label>2</label>
    </ligand>
</feature>
<feature type="binding site" evidence="9">
    <location>
        <position position="320"/>
    </location>
    <ligand>
        <name>Mg(2+)</name>
        <dbReference type="ChEBI" id="CHEBI:18420"/>
        <label>2</label>
    </ligand>
</feature>
<keyword evidence="10" id="KW-0812">Transmembrane</keyword>
<evidence type="ECO:0000256" key="6">
    <source>
        <dbReference type="ARBA" id="ARBA00022953"/>
    </source>
</evidence>
<gene>
    <name evidence="12" type="ORF">H3RhizoLitter14625_000001</name>
</gene>
<dbReference type="InterPro" id="IPR005093">
    <property type="entry name" value="RNArep_beta"/>
</dbReference>
<comment type="catalytic activity">
    <reaction evidence="8">
        <text>RNA(n) + a ribonucleoside 5'-triphosphate = RNA(n+1) + diphosphate</text>
        <dbReference type="Rhea" id="RHEA:21248"/>
        <dbReference type="Rhea" id="RHEA-COMP:14527"/>
        <dbReference type="Rhea" id="RHEA-COMP:17342"/>
        <dbReference type="ChEBI" id="CHEBI:33019"/>
        <dbReference type="ChEBI" id="CHEBI:61557"/>
        <dbReference type="ChEBI" id="CHEBI:140395"/>
        <dbReference type="EC" id="2.7.7.48"/>
    </reaction>
</comment>
<keyword evidence="3" id="KW-0808">Transferase</keyword>
<dbReference type="EC" id="2.7.7.48" evidence="1"/>
<evidence type="ECO:0000256" key="10">
    <source>
        <dbReference type="SAM" id="Phobius"/>
    </source>
</evidence>
<keyword evidence="2 12" id="KW-0696">RNA-directed RNA polymerase</keyword>
<evidence type="ECO:0000256" key="9">
    <source>
        <dbReference type="PIRSR" id="PIRSR605093-1"/>
    </source>
</evidence>
<dbReference type="GO" id="GO:0039694">
    <property type="term" value="P:viral RNA genome replication"/>
    <property type="evidence" value="ECO:0007669"/>
    <property type="project" value="InterPro"/>
</dbReference>
<dbReference type="Pfam" id="PF03431">
    <property type="entry name" value="RNA_replicase_B"/>
    <property type="match status" value="1"/>
</dbReference>
<name>A0A514D265_9VIRU</name>
<accession>A0A514D265</accession>
<keyword evidence="9" id="KW-0479">Metal-binding</keyword>
<comment type="cofactor">
    <cofactor evidence="9">
        <name>Mg(2+)</name>
        <dbReference type="ChEBI" id="CHEBI:18420"/>
    </cofactor>
    <text evidence="9">Binds 2 Mg(2+) per subunit.</text>
</comment>
<evidence type="ECO:0000256" key="4">
    <source>
        <dbReference type="ARBA" id="ARBA00022695"/>
    </source>
</evidence>
<reference evidence="12" key="1">
    <citation type="submission" date="2019-05" db="EMBL/GenBank/DDBJ databases">
        <title>Metatranscriptomic reconstruction reveals RNA viruses with the potential to shape carbon cycling in soil.</title>
        <authorList>
            <person name="Starr E.P."/>
            <person name="Nuccio E."/>
            <person name="Pett-Ridge J."/>
            <person name="Banfield J.F."/>
            <person name="Firestone M.K."/>
        </authorList>
    </citation>
    <scope>NUCLEOTIDE SEQUENCE</scope>
    <source>
        <strain evidence="12">H3_Rhizo_Litter_14_scaffold_625</strain>
    </source>
</reference>
<sequence>MKSLIDLWCNSAEELAEWCHTCTTLDIKTVKRRIKHEGFSFLTITLPDFGKEFEKALDQGYVDLRDFRSFKFTRKGPNPYMVPVFLQGFMRQVFDEVSGQLLPQADIDCIFAIRQLTNLFAKIELPCSNSRVVRAMQAYVDCEKELEAWESTVPQELLQSFHRTSRLLFADVCNSVDSDVYTGAIQPAHGPGSTADGLVGNNKFRMPQWTQRLESIFPYGEFCLPSWRYWYLQDQIEFLEPGDEMPVKVISVPKTLKSPRVIAMEPSYMQYMQQGILRRLVLELEDPEELCSNFLGFTDQVPNRDLAREGSLTGQLATLDLKEASDRVPYLLVKLILENSPWLAAAVDATRSSRAEISELGLCIPNLRKFASMGSALCFPFEAMVFLIIVLMGVSNARGRPLTRSFLNELRGKVRVYGDDIIVPTDCVLSVIDHLEAFGFKVNDRKSFWNGKFRESCGGDFFSGEDVTPVRLKKEFPQSRKDGTKVKALVEFRNRLYLRGMWKTASWLDEQISDLLKGHYPIVEPTSPAIGRRSFLPYVTERMDDEKQAPRVRAYTLRPVIKGPRIDDVPALLKCLASPVIQEDPQHLERSGRPVVVGTKLRWVAPF</sequence>
<evidence type="ECO:0000256" key="5">
    <source>
        <dbReference type="ARBA" id="ARBA00022741"/>
    </source>
</evidence>
<feature type="binding site" evidence="9">
    <location>
        <position position="419"/>
    </location>
    <ligand>
        <name>Mg(2+)</name>
        <dbReference type="ChEBI" id="CHEBI:18420"/>
        <label>2</label>
    </ligand>
</feature>
<keyword evidence="5" id="KW-0547">Nucleotide-binding</keyword>
<evidence type="ECO:0000313" key="12">
    <source>
        <dbReference type="EMBL" id="QDH87702.1"/>
    </source>
</evidence>
<dbReference type="GO" id="GO:0046872">
    <property type="term" value="F:metal ion binding"/>
    <property type="evidence" value="ECO:0007669"/>
    <property type="project" value="UniProtKB-KW"/>
</dbReference>
<dbReference type="GO" id="GO:0000166">
    <property type="term" value="F:nucleotide binding"/>
    <property type="evidence" value="ECO:0007669"/>
    <property type="project" value="UniProtKB-KW"/>
</dbReference>
<dbReference type="InterPro" id="IPR007096">
    <property type="entry name" value="RNA-dir_Rpol_cat_phage"/>
</dbReference>
<keyword evidence="4" id="KW-0548">Nucleotidyltransferase</keyword>
<feature type="transmembrane region" description="Helical" evidence="10">
    <location>
        <begin position="370"/>
        <end position="394"/>
    </location>
</feature>
<organism evidence="12">
    <name type="scientific">Leviviridae sp</name>
    <dbReference type="NCBI Taxonomy" id="2027243"/>
    <lineage>
        <taxon>Viruses</taxon>
        <taxon>Riboviria</taxon>
        <taxon>Orthornavirae</taxon>
        <taxon>Lenarviricota</taxon>
        <taxon>Leviviricetes</taxon>
        <taxon>Norzivirales</taxon>
        <taxon>Fiersviridae</taxon>
    </lineage>
</organism>
<keyword evidence="9" id="KW-0460">Magnesium</keyword>
<evidence type="ECO:0000256" key="7">
    <source>
        <dbReference type="ARBA" id="ARBA00030248"/>
    </source>
</evidence>
<protein>
    <recommendedName>
        <fullName evidence="1">RNA-directed RNA polymerase</fullName>
        <ecNumber evidence="1">2.7.7.48</ecNumber>
    </recommendedName>
    <alternativeName>
        <fullName evidence="7">RNA replicase beta chain</fullName>
    </alternativeName>
</protein>
<dbReference type="PROSITE" id="PS50522">
    <property type="entry name" value="RDRP_PHAGE"/>
    <property type="match status" value="1"/>
</dbReference>
<keyword evidence="10" id="KW-1133">Transmembrane helix</keyword>
<evidence type="ECO:0000256" key="2">
    <source>
        <dbReference type="ARBA" id="ARBA00022484"/>
    </source>
</evidence>
<evidence type="ECO:0000256" key="3">
    <source>
        <dbReference type="ARBA" id="ARBA00022679"/>
    </source>
</evidence>
<keyword evidence="10" id="KW-0472">Membrane</keyword>
<proteinExistence type="predicted"/>
<keyword evidence="6" id="KW-0693">Viral RNA replication</keyword>